<sequence length="154" mass="16909">MGAPFSLLFSFTGRINRAKWWLGLVVLGIANIAGGLLINPDFFLADEPPPPSLPDTLWQVALLIPMSAITVKRFNDTDRPAWLGYLFAPLGAVLYLGPHLKDWVGPMDATKLLPLLMVLFVYFVFALIDNGFVRGTDGPNRYGPDPLARSTPPT</sequence>
<keyword evidence="1" id="KW-1133">Transmembrane helix</keyword>
<dbReference type="AlphaFoldDB" id="A0A6I3KHN1"/>
<reference evidence="2 3" key="1">
    <citation type="submission" date="2019-11" db="EMBL/GenBank/DDBJ databases">
        <title>Identification of a novel strain.</title>
        <authorList>
            <person name="Xu Q."/>
            <person name="Wang G."/>
        </authorList>
    </citation>
    <scope>NUCLEOTIDE SEQUENCE [LARGE SCALE GENOMIC DNA]</scope>
    <source>
        <strain evidence="3">xq</strain>
    </source>
</reference>
<keyword evidence="1" id="KW-0812">Transmembrane</keyword>
<dbReference type="Pfam" id="PF05656">
    <property type="entry name" value="DUF805"/>
    <property type="match status" value="1"/>
</dbReference>
<comment type="caution">
    <text evidence="2">The sequence shown here is derived from an EMBL/GenBank/DDBJ whole genome shotgun (WGS) entry which is preliminary data.</text>
</comment>
<dbReference type="PANTHER" id="PTHR34980:SF1">
    <property type="entry name" value="INNER MEMBRANE PROTEIN"/>
    <property type="match status" value="1"/>
</dbReference>
<evidence type="ECO:0000313" key="2">
    <source>
        <dbReference type="EMBL" id="MTD95185.1"/>
    </source>
</evidence>
<gene>
    <name evidence="2" type="ORF">GIW81_12665</name>
</gene>
<evidence type="ECO:0000313" key="3">
    <source>
        <dbReference type="Proteomes" id="UP000440694"/>
    </source>
</evidence>
<dbReference type="GO" id="GO:0005886">
    <property type="term" value="C:plasma membrane"/>
    <property type="evidence" value="ECO:0007669"/>
    <property type="project" value="TreeGrafter"/>
</dbReference>
<dbReference type="PANTHER" id="PTHR34980">
    <property type="entry name" value="INNER MEMBRANE PROTEIN-RELATED-RELATED"/>
    <property type="match status" value="1"/>
</dbReference>
<feature type="transmembrane region" description="Helical" evidence="1">
    <location>
        <begin position="20"/>
        <end position="38"/>
    </location>
</feature>
<feature type="transmembrane region" description="Helical" evidence="1">
    <location>
        <begin position="58"/>
        <end position="75"/>
    </location>
</feature>
<dbReference type="Proteomes" id="UP000440694">
    <property type="component" value="Unassembled WGS sequence"/>
</dbReference>
<dbReference type="EMBL" id="WMBQ01000002">
    <property type="protein sequence ID" value="MTD95185.1"/>
    <property type="molecule type" value="Genomic_DNA"/>
</dbReference>
<keyword evidence="3" id="KW-1185">Reference proteome</keyword>
<protein>
    <submittedName>
        <fullName evidence="2">DUF805 domain-containing protein</fullName>
    </submittedName>
</protein>
<name>A0A6I3KHN1_9HYPH</name>
<organism evidence="2 3">
    <name type="scientific">Hyphomicrobium album</name>
    <dbReference type="NCBI Taxonomy" id="2665159"/>
    <lineage>
        <taxon>Bacteria</taxon>
        <taxon>Pseudomonadati</taxon>
        <taxon>Pseudomonadota</taxon>
        <taxon>Alphaproteobacteria</taxon>
        <taxon>Hyphomicrobiales</taxon>
        <taxon>Hyphomicrobiaceae</taxon>
        <taxon>Hyphomicrobium</taxon>
    </lineage>
</organism>
<feature type="transmembrane region" description="Helical" evidence="1">
    <location>
        <begin position="82"/>
        <end position="100"/>
    </location>
</feature>
<accession>A0A6I3KHN1</accession>
<feature type="transmembrane region" description="Helical" evidence="1">
    <location>
        <begin position="112"/>
        <end position="133"/>
    </location>
</feature>
<evidence type="ECO:0000256" key="1">
    <source>
        <dbReference type="SAM" id="Phobius"/>
    </source>
</evidence>
<proteinExistence type="predicted"/>
<dbReference type="RefSeq" id="WP_154739750.1">
    <property type="nucleotide sequence ID" value="NZ_WMBQ01000002.1"/>
</dbReference>
<dbReference type="InterPro" id="IPR008523">
    <property type="entry name" value="DUF805"/>
</dbReference>
<keyword evidence="1" id="KW-0472">Membrane</keyword>